<dbReference type="InterPro" id="IPR012133">
    <property type="entry name" value="Alpha-hydoxy_acid_DH_FMN"/>
</dbReference>
<feature type="binding site" evidence="9">
    <location>
        <position position="128"/>
    </location>
    <ligand>
        <name>FMN</name>
        <dbReference type="ChEBI" id="CHEBI:58210"/>
    </ligand>
</feature>
<dbReference type="CDD" id="cd02809">
    <property type="entry name" value="alpha_hydroxyacid_oxid_FMN"/>
    <property type="match status" value="1"/>
</dbReference>
<comment type="catalytic activity">
    <reaction evidence="6">
        <text>(S)-lactate + A = pyruvate + AH2</text>
        <dbReference type="Rhea" id="RHEA:45816"/>
        <dbReference type="ChEBI" id="CHEBI:13193"/>
        <dbReference type="ChEBI" id="CHEBI:15361"/>
        <dbReference type="ChEBI" id="CHEBI:16651"/>
        <dbReference type="ChEBI" id="CHEBI:17499"/>
    </reaction>
</comment>
<comment type="cofactor">
    <cofactor evidence="1">
        <name>FMN</name>
        <dbReference type="ChEBI" id="CHEBI:58210"/>
    </cofactor>
</comment>
<feature type="binding site" evidence="9">
    <location>
        <position position="187"/>
    </location>
    <ligand>
        <name>glyoxylate</name>
        <dbReference type="ChEBI" id="CHEBI:36655"/>
    </ligand>
</feature>
<dbReference type="PROSITE" id="PS51349">
    <property type="entry name" value="FMN_HYDROXY_ACID_DH_2"/>
    <property type="match status" value="1"/>
</dbReference>
<dbReference type="PIRSF" id="PIRSF000138">
    <property type="entry name" value="Al-hdrx_acd_dh"/>
    <property type="match status" value="1"/>
</dbReference>
<dbReference type="AlphaFoldDB" id="A0A1A2YXA4"/>
<evidence type="ECO:0000256" key="7">
    <source>
        <dbReference type="ARBA" id="ARBA00071405"/>
    </source>
</evidence>
<dbReference type="InterPro" id="IPR013785">
    <property type="entry name" value="Aldolase_TIM"/>
</dbReference>
<keyword evidence="3 9" id="KW-0288">FMN</keyword>
<organism evidence="11 12">
    <name type="scientific">Mycobacterium kyorinense</name>
    <dbReference type="NCBI Taxonomy" id="487514"/>
    <lineage>
        <taxon>Bacteria</taxon>
        <taxon>Bacillati</taxon>
        <taxon>Actinomycetota</taxon>
        <taxon>Actinomycetes</taxon>
        <taxon>Mycobacteriales</taxon>
        <taxon>Mycobacteriaceae</taxon>
        <taxon>Mycobacterium</taxon>
    </lineage>
</organism>
<protein>
    <recommendedName>
        <fullName evidence="7">Putative L-lactate dehydrogenase</fullName>
    </recommendedName>
</protein>
<keyword evidence="2 9" id="KW-0285">Flavoprotein</keyword>
<comment type="caution">
    <text evidence="11">The sequence shown here is derived from an EMBL/GenBank/DDBJ whole genome shotgun (WGS) entry which is preliminary data.</text>
</comment>
<feature type="binding site" evidence="9">
    <location>
        <position position="292"/>
    </location>
    <ligand>
        <name>glyoxylate</name>
        <dbReference type="ChEBI" id="CHEBI:36655"/>
    </ligand>
</feature>
<dbReference type="PROSITE" id="PS00557">
    <property type="entry name" value="FMN_HYDROXY_ACID_DH_1"/>
    <property type="match status" value="1"/>
</dbReference>
<comment type="similarity">
    <text evidence="5">Belongs to the FMN-dependent alpha-hydroxy acid dehydrogenase family.</text>
</comment>
<feature type="binding site" evidence="9">
    <location>
        <position position="152"/>
    </location>
    <ligand>
        <name>glyoxylate</name>
        <dbReference type="ChEBI" id="CHEBI:36655"/>
    </ligand>
</feature>
<evidence type="ECO:0000256" key="4">
    <source>
        <dbReference type="ARBA" id="ARBA00023002"/>
    </source>
</evidence>
<dbReference type="GO" id="GO:0010181">
    <property type="term" value="F:FMN binding"/>
    <property type="evidence" value="ECO:0007669"/>
    <property type="project" value="InterPro"/>
</dbReference>
<feature type="binding site" evidence="9">
    <location>
        <begin position="346"/>
        <end position="347"/>
    </location>
    <ligand>
        <name>FMN</name>
        <dbReference type="ChEBI" id="CHEBI:58210"/>
    </ligand>
</feature>
<evidence type="ECO:0000313" key="11">
    <source>
        <dbReference type="EMBL" id="OBI41551.1"/>
    </source>
</evidence>
<feature type="binding site" evidence="9">
    <location>
        <position position="295"/>
    </location>
    <ligand>
        <name>glyoxylate</name>
        <dbReference type="ChEBI" id="CHEBI:36655"/>
    </ligand>
</feature>
<gene>
    <name evidence="11" type="ORF">A5707_07225</name>
</gene>
<feature type="domain" description="FMN hydroxy acid dehydrogenase" evidence="10">
    <location>
        <begin position="20"/>
        <end position="397"/>
    </location>
</feature>
<accession>A0A1A2YXA4</accession>
<feature type="binding site" evidence="9">
    <location>
        <position position="268"/>
    </location>
    <ligand>
        <name>FMN</name>
        <dbReference type="ChEBI" id="CHEBI:58210"/>
    </ligand>
</feature>
<dbReference type="InterPro" id="IPR008259">
    <property type="entry name" value="FMN_hydac_DH_AS"/>
</dbReference>
<proteinExistence type="inferred from homology"/>
<name>A0A1A2YXA4_9MYCO</name>
<evidence type="ECO:0000256" key="5">
    <source>
        <dbReference type="ARBA" id="ARBA00024042"/>
    </source>
</evidence>
<dbReference type="InterPro" id="IPR037396">
    <property type="entry name" value="FMN_HAD"/>
</dbReference>
<dbReference type="EMBL" id="LZKJ01000173">
    <property type="protein sequence ID" value="OBI41551.1"/>
    <property type="molecule type" value="Genomic_DNA"/>
</dbReference>
<dbReference type="Proteomes" id="UP000093592">
    <property type="component" value="Unassembled WGS sequence"/>
</dbReference>
<dbReference type="Pfam" id="PF01070">
    <property type="entry name" value="FMN_dh"/>
    <property type="match status" value="1"/>
</dbReference>
<evidence type="ECO:0000256" key="2">
    <source>
        <dbReference type="ARBA" id="ARBA00022630"/>
    </source>
</evidence>
<reference evidence="12" key="1">
    <citation type="submission" date="2016-06" db="EMBL/GenBank/DDBJ databases">
        <authorList>
            <person name="Sutton G."/>
            <person name="Brinkac L."/>
            <person name="Sanka R."/>
            <person name="Adams M."/>
            <person name="Lau E."/>
            <person name="Sam S."/>
            <person name="Sreng N."/>
            <person name="Him V."/>
            <person name="Kerleguer A."/>
            <person name="Cheng S."/>
        </authorList>
    </citation>
    <scope>NUCLEOTIDE SEQUENCE [LARGE SCALE GENOMIC DNA]</scope>
    <source>
        <strain evidence="12">E861</strain>
    </source>
</reference>
<dbReference type="PANTHER" id="PTHR10578:SF107">
    <property type="entry name" value="2-HYDROXYACID OXIDASE 1"/>
    <property type="match status" value="1"/>
</dbReference>
<feature type="active site" description="Proton acceptor" evidence="8">
    <location>
        <position position="292"/>
    </location>
</feature>
<evidence type="ECO:0000256" key="9">
    <source>
        <dbReference type="PIRSR" id="PIRSR000138-2"/>
    </source>
</evidence>
<evidence type="ECO:0000256" key="1">
    <source>
        <dbReference type="ARBA" id="ARBA00001917"/>
    </source>
</evidence>
<dbReference type="FunFam" id="3.20.20.70:FF:000261">
    <property type="entry name" value="L-lactate dehydrogenase (Cytochrome)"/>
    <property type="match status" value="1"/>
</dbReference>
<feature type="binding site" evidence="9">
    <location>
        <position position="290"/>
    </location>
    <ligand>
        <name>FMN</name>
        <dbReference type="ChEBI" id="CHEBI:58210"/>
    </ligand>
</feature>
<dbReference type="InterPro" id="IPR000262">
    <property type="entry name" value="FMN-dep_DH"/>
</dbReference>
<feature type="binding site" evidence="9">
    <location>
        <begin position="99"/>
        <end position="101"/>
    </location>
    <ligand>
        <name>FMN</name>
        <dbReference type="ChEBI" id="CHEBI:58210"/>
    </ligand>
</feature>
<evidence type="ECO:0000256" key="3">
    <source>
        <dbReference type="ARBA" id="ARBA00022643"/>
    </source>
</evidence>
<dbReference type="Gene3D" id="3.20.20.70">
    <property type="entry name" value="Aldolase class I"/>
    <property type="match status" value="1"/>
</dbReference>
<dbReference type="SUPFAM" id="SSF51395">
    <property type="entry name" value="FMN-linked oxidoreductases"/>
    <property type="match status" value="1"/>
</dbReference>
<evidence type="ECO:0000313" key="12">
    <source>
        <dbReference type="Proteomes" id="UP000093592"/>
    </source>
</evidence>
<evidence type="ECO:0000256" key="8">
    <source>
        <dbReference type="PIRSR" id="PIRSR000138-1"/>
    </source>
</evidence>
<evidence type="ECO:0000256" key="6">
    <source>
        <dbReference type="ARBA" id="ARBA00050153"/>
    </source>
</evidence>
<dbReference type="OrthoDB" id="9770452at2"/>
<feature type="binding site" evidence="9">
    <location>
        <position position="178"/>
    </location>
    <ligand>
        <name>FMN</name>
        <dbReference type="ChEBI" id="CHEBI:58210"/>
    </ligand>
</feature>
<feature type="binding site" evidence="9">
    <location>
        <position position="46"/>
    </location>
    <ligand>
        <name>glyoxylate</name>
        <dbReference type="ChEBI" id="CHEBI:36655"/>
    </ligand>
</feature>
<sequence length="408" mass="44724">MGDLAPLIRFRKPRFDRIQRRLDAALTIHDLRRIAQRRTPRAAFDYTDGAAEDELSIERARQAFRDIEFHPAILRDVSSVRTDWPVLGAPIALPFGIAPTGFTRLMHTAGELAGARAAARFGVPFSLSTLGTAAIEDVAAVIPQSRKWFQLYMWRDRDRSMALVDRAAQAGFDTLLVTVDVPVAGARLRDARNGMTIPPTLTLRTVLDALPRPHWWFDLLTTEPLAFASLDRWSGTVGEYLDTMFDPSVTFADLAWIKTQWPGKLVVKGIQTVADARAAVDVGADGIVLSNHGGRQLDRAPVPFHLLPVVARELGRDTEILLDTGIMSGADIVAAVALGARCTLIGRAYLYGLMAGGEAGVERAIEILSGQLTRTMRLLGVTCLEELSPSHVTQLRRLVPIEPPVVSE</sequence>
<keyword evidence="4" id="KW-0560">Oxidoreductase</keyword>
<evidence type="ECO:0000259" key="10">
    <source>
        <dbReference type="PROSITE" id="PS51349"/>
    </source>
</evidence>
<feature type="binding site" evidence="9">
    <location>
        <position position="150"/>
    </location>
    <ligand>
        <name>FMN</name>
        <dbReference type="ChEBI" id="CHEBI:58210"/>
    </ligand>
</feature>
<dbReference type="GO" id="GO:0016491">
    <property type="term" value="F:oxidoreductase activity"/>
    <property type="evidence" value="ECO:0007669"/>
    <property type="project" value="UniProtKB-KW"/>
</dbReference>
<dbReference type="PANTHER" id="PTHR10578">
    <property type="entry name" value="S -2-HYDROXY-ACID OXIDASE-RELATED"/>
    <property type="match status" value="1"/>
</dbReference>